<gene>
    <name evidence="2" type="ordered locus">Caul_3231</name>
</gene>
<dbReference type="PANTHER" id="PTHR41252:SF1">
    <property type="entry name" value="BLR2505 PROTEIN"/>
    <property type="match status" value="1"/>
</dbReference>
<dbReference type="Pfam" id="PF12680">
    <property type="entry name" value="SnoaL_2"/>
    <property type="match status" value="1"/>
</dbReference>
<keyword evidence="2" id="KW-0413">Isomerase</keyword>
<evidence type="ECO:0000313" key="2">
    <source>
        <dbReference type="EMBL" id="ABZ72358.1"/>
    </source>
</evidence>
<organism evidence="2">
    <name type="scientific">Caulobacter sp. (strain K31)</name>
    <dbReference type="NCBI Taxonomy" id="366602"/>
    <lineage>
        <taxon>Bacteria</taxon>
        <taxon>Pseudomonadati</taxon>
        <taxon>Pseudomonadota</taxon>
        <taxon>Alphaproteobacteria</taxon>
        <taxon>Caulobacterales</taxon>
        <taxon>Caulobacteraceae</taxon>
        <taxon>Caulobacter</taxon>
    </lineage>
</organism>
<reference evidence="2" key="1">
    <citation type="submission" date="2008-01" db="EMBL/GenBank/DDBJ databases">
        <title>Complete sequence of chromosome of Caulobacter sp. K31.</title>
        <authorList>
            <consortium name="US DOE Joint Genome Institute"/>
            <person name="Copeland A."/>
            <person name="Lucas S."/>
            <person name="Lapidus A."/>
            <person name="Barry K."/>
            <person name="Glavina del Rio T."/>
            <person name="Dalin E."/>
            <person name="Tice H."/>
            <person name="Pitluck S."/>
            <person name="Bruce D."/>
            <person name="Goodwin L."/>
            <person name="Thompson L.S."/>
            <person name="Brettin T."/>
            <person name="Detter J.C."/>
            <person name="Han C."/>
            <person name="Schmutz J."/>
            <person name="Larimer F."/>
            <person name="Land M."/>
            <person name="Hauser L."/>
            <person name="Kyrpides N."/>
            <person name="Kim E."/>
            <person name="Stephens C."/>
            <person name="Richardson P."/>
        </authorList>
    </citation>
    <scope>NUCLEOTIDE SEQUENCE [LARGE SCALE GENOMIC DNA]</scope>
    <source>
        <strain evidence="2">K31</strain>
    </source>
</reference>
<dbReference type="InterPro" id="IPR037401">
    <property type="entry name" value="SnoaL-like"/>
</dbReference>
<dbReference type="KEGG" id="cak:Caul_3231"/>
<dbReference type="Gene3D" id="3.10.450.50">
    <property type="match status" value="1"/>
</dbReference>
<dbReference type="InterPro" id="IPR032710">
    <property type="entry name" value="NTF2-like_dom_sf"/>
</dbReference>
<name>B0T3P4_CAUSK</name>
<dbReference type="PANTHER" id="PTHR41252">
    <property type="entry name" value="BLR2505 PROTEIN"/>
    <property type="match status" value="1"/>
</dbReference>
<dbReference type="GO" id="GO:0016853">
    <property type="term" value="F:isomerase activity"/>
    <property type="evidence" value="ECO:0007669"/>
    <property type="project" value="UniProtKB-KW"/>
</dbReference>
<dbReference type="SUPFAM" id="SSF54427">
    <property type="entry name" value="NTF2-like"/>
    <property type="match status" value="1"/>
</dbReference>
<sequence length="134" mass="14906">MGHDNQSIVQRGYDCFVKGDLDGLFSTMTDDVQWSVVGPPDAFPLFGERSGREGAAEYFRQLGEILDITSISPNRFLSDGDTVVVLGHTDGVMRKTGEPVRTQWVHVFTLRDDQIASYQEFVDTTVLMKAQMAA</sequence>
<feature type="domain" description="SnoaL-like" evidence="1">
    <location>
        <begin position="9"/>
        <end position="117"/>
    </location>
</feature>
<dbReference type="EMBL" id="CP000927">
    <property type="protein sequence ID" value="ABZ72358.1"/>
    <property type="molecule type" value="Genomic_DNA"/>
</dbReference>
<evidence type="ECO:0000259" key="1">
    <source>
        <dbReference type="Pfam" id="PF12680"/>
    </source>
</evidence>
<dbReference type="HOGENOM" id="CLU_107220_3_3_5"/>
<dbReference type="AlphaFoldDB" id="B0T3P4"/>
<protein>
    <submittedName>
        <fullName evidence="2">Ketosteroid isomerase-like protein</fullName>
    </submittedName>
</protein>
<accession>B0T3P4</accession>
<proteinExistence type="predicted"/>
<dbReference type="eggNOG" id="COG3631">
    <property type="taxonomic scope" value="Bacteria"/>
</dbReference>